<sequence length="825" mass="85532">MTRAPVAPARKARPPRPPAPAPDEPPPDAADADVVLVTDEMLAEATRAEPGVVDLHDRRISSLTAGALSNAVAAGVVADAHTLDVSFNALRTLAGVDAMRGLETLRAYDNALATCDGLRALATTLRTLTLQNNALRSLDGVETLRNLRSLRVDGNPLGNVGVRAATRLASLTALDVSRCGLTRLDGFTSLVNLTELNVSGNDALASIEQLCLCVKLTDLDVGECALTDASLAHLRPLRRLDALSLEGNAALTSLAKMPRLENLTELNAARLPALTSWSGVDFARIAPSLETLDLEACGFRALRDLLGSGASALSALPALTELRCRGIPCARPADDAGADGADVALSLRREIVSALPSVLYVDDVAVGAAERGPEMTAEETEALRRRAALASKYGGGDAEAEAEGRPVTPADFGFYGVGGGVSVTLGEEDDDDLELELDLVRRKKCASSASAVFRPRSARILGERKLMDAGAYEDVAADFTRQMRAFGEEMKGIIGRIRNGLKETRQDAAAAMRADGVFEDALDDPSVAPSTRLPPAPRMKAVSSATRPAGERRVRLENDAAVRAKKRAAAAGSGASASESIAIAGDGGDASSSSSSRPPKTPPTRGATPSLERVLSDARTRTRAALERYERAFPSSRPGSAAVQITVDADGDRSPEVKDRVAAAMAAAEAAAADSDDDCGGGGGGGIIAFFDGGDRLSVADVDAPAPPPVCEPEPEHEPERAFEDDDRAVALSSSSRAPSSASAAAARRTATATATAARGRVPAGGLVRGRGGGARPLLQSAGVVPRAKTFRTPSRPGALVAAGTKDVRDEADGADRRSPSARKY</sequence>
<dbReference type="InterPro" id="IPR050836">
    <property type="entry name" value="SDS22/Internalin_LRR"/>
</dbReference>
<evidence type="ECO:0000256" key="1">
    <source>
        <dbReference type="ARBA" id="ARBA00004430"/>
    </source>
</evidence>
<dbReference type="STRING" id="564608.C1MUA8"/>
<keyword evidence="2" id="KW-0433">Leucine-rich repeat</keyword>
<evidence type="ECO:0000256" key="3">
    <source>
        <dbReference type="ARBA" id="ARBA00022737"/>
    </source>
</evidence>
<feature type="compositionally biased region" description="Basic and acidic residues" evidence="4">
    <location>
        <begin position="614"/>
        <end position="631"/>
    </location>
</feature>
<feature type="compositionally biased region" description="Basic and acidic residues" evidence="4">
    <location>
        <begin position="650"/>
        <end position="660"/>
    </location>
</feature>
<keyword evidence="6" id="KW-1185">Reference proteome</keyword>
<dbReference type="OrthoDB" id="512658at2759"/>
<name>C1MUA8_MICPC</name>
<feature type="region of interest" description="Disordered" evidence="4">
    <location>
        <begin position="521"/>
        <end position="660"/>
    </location>
</feature>
<evidence type="ECO:0000313" key="5">
    <source>
        <dbReference type="EMBL" id="EEH56295.1"/>
    </source>
</evidence>
<dbReference type="Pfam" id="PF13855">
    <property type="entry name" value="LRR_8"/>
    <property type="match status" value="1"/>
</dbReference>
<dbReference type="PROSITE" id="PS51450">
    <property type="entry name" value="LRR"/>
    <property type="match status" value="1"/>
</dbReference>
<dbReference type="KEGG" id="mpp:MICPUCDRAFT_58732"/>
<feature type="compositionally biased region" description="Basic and acidic residues" evidence="4">
    <location>
        <begin position="806"/>
        <end position="819"/>
    </location>
</feature>
<feature type="compositionally biased region" description="Basic and acidic residues" evidence="4">
    <location>
        <begin position="549"/>
        <end position="562"/>
    </location>
</feature>
<comment type="subcellular location">
    <subcellularLocation>
        <location evidence="1">Cytoplasm</location>
        <location evidence="1">Cytoskeleton</location>
        <location evidence="1">Cilium axoneme</location>
    </subcellularLocation>
</comment>
<dbReference type="SUPFAM" id="SSF52058">
    <property type="entry name" value="L domain-like"/>
    <property type="match status" value="1"/>
</dbReference>
<feature type="region of interest" description="Disordered" evidence="4">
    <location>
        <begin position="1"/>
        <end position="31"/>
    </location>
</feature>
<dbReference type="RefSeq" id="XP_003059163.1">
    <property type="nucleotide sequence ID" value="XM_003059117.1"/>
</dbReference>
<feature type="region of interest" description="Disordered" evidence="4">
    <location>
        <begin position="699"/>
        <end position="825"/>
    </location>
</feature>
<dbReference type="Gene3D" id="3.80.10.10">
    <property type="entry name" value="Ribonuclease Inhibitor"/>
    <property type="match status" value="3"/>
</dbReference>
<feature type="compositionally biased region" description="Pro residues" evidence="4">
    <location>
        <begin position="15"/>
        <end position="28"/>
    </location>
</feature>
<keyword evidence="3" id="KW-0677">Repeat</keyword>
<dbReference type="InterPro" id="IPR001611">
    <property type="entry name" value="Leu-rich_rpt"/>
</dbReference>
<feature type="compositionally biased region" description="Low complexity" evidence="4">
    <location>
        <begin position="569"/>
        <end position="596"/>
    </location>
</feature>
<evidence type="ECO:0000256" key="4">
    <source>
        <dbReference type="SAM" id="MobiDB-lite"/>
    </source>
</evidence>
<dbReference type="EMBL" id="GG663740">
    <property type="protein sequence ID" value="EEH56295.1"/>
    <property type="molecule type" value="Genomic_DNA"/>
</dbReference>
<reference evidence="5 6" key="1">
    <citation type="journal article" date="2009" name="Science">
        <title>Green evolution and dynamic adaptations revealed by genomes of the marine picoeukaryotes Micromonas.</title>
        <authorList>
            <person name="Worden A.Z."/>
            <person name="Lee J.H."/>
            <person name="Mock T."/>
            <person name="Rouze P."/>
            <person name="Simmons M.P."/>
            <person name="Aerts A.L."/>
            <person name="Allen A.E."/>
            <person name="Cuvelier M.L."/>
            <person name="Derelle E."/>
            <person name="Everett M.V."/>
            <person name="Foulon E."/>
            <person name="Grimwood J."/>
            <person name="Gundlach H."/>
            <person name="Henrissat B."/>
            <person name="Napoli C."/>
            <person name="McDonald S.M."/>
            <person name="Parker M.S."/>
            <person name="Rombauts S."/>
            <person name="Salamov A."/>
            <person name="Von Dassow P."/>
            <person name="Badger J.H."/>
            <person name="Coutinho P.M."/>
            <person name="Demir E."/>
            <person name="Dubchak I."/>
            <person name="Gentemann C."/>
            <person name="Eikrem W."/>
            <person name="Gready J.E."/>
            <person name="John U."/>
            <person name="Lanier W."/>
            <person name="Lindquist E.A."/>
            <person name="Lucas S."/>
            <person name="Mayer K.F."/>
            <person name="Moreau H."/>
            <person name="Not F."/>
            <person name="Otillar R."/>
            <person name="Panaud O."/>
            <person name="Pangilinan J."/>
            <person name="Paulsen I."/>
            <person name="Piegu B."/>
            <person name="Poliakov A."/>
            <person name="Robbens S."/>
            <person name="Schmutz J."/>
            <person name="Toulza E."/>
            <person name="Wyss T."/>
            <person name="Zelensky A."/>
            <person name="Zhou K."/>
            <person name="Armbrust E.V."/>
            <person name="Bhattacharya D."/>
            <person name="Goodenough U.W."/>
            <person name="Van de Peer Y."/>
            <person name="Grigoriev I.V."/>
        </authorList>
    </citation>
    <scope>NUCLEOTIDE SEQUENCE [LARGE SCALE GENOMIC DNA]</scope>
    <source>
        <strain evidence="5 6">CCMP1545</strain>
    </source>
</reference>
<dbReference type="GO" id="GO:0005930">
    <property type="term" value="C:axoneme"/>
    <property type="evidence" value="ECO:0007669"/>
    <property type="project" value="UniProtKB-SubCell"/>
</dbReference>
<protein>
    <submittedName>
        <fullName evidence="5">Predicted protein</fullName>
    </submittedName>
</protein>
<gene>
    <name evidence="5" type="ORF">MICPUCDRAFT_58732</name>
</gene>
<dbReference type="PANTHER" id="PTHR46652">
    <property type="entry name" value="LEUCINE-RICH REPEAT AND IQ DOMAIN-CONTAINING PROTEIN 1-RELATED"/>
    <property type="match status" value="1"/>
</dbReference>
<evidence type="ECO:0000256" key="2">
    <source>
        <dbReference type="ARBA" id="ARBA00022614"/>
    </source>
</evidence>
<feature type="compositionally biased region" description="Low complexity" evidence="4">
    <location>
        <begin position="730"/>
        <end position="766"/>
    </location>
</feature>
<dbReference type="InterPro" id="IPR032675">
    <property type="entry name" value="LRR_dom_sf"/>
</dbReference>
<dbReference type="AlphaFoldDB" id="C1MUA8"/>
<dbReference type="eggNOG" id="KOG0531">
    <property type="taxonomic scope" value="Eukaryota"/>
</dbReference>
<evidence type="ECO:0000313" key="6">
    <source>
        <dbReference type="Proteomes" id="UP000001876"/>
    </source>
</evidence>
<proteinExistence type="predicted"/>
<dbReference type="PANTHER" id="PTHR46652:SF3">
    <property type="entry name" value="LEUCINE-RICH REPEAT-CONTAINING PROTEIN 9"/>
    <property type="match status" value="1"/>
</dbReference>
<accession>C1MUA8</accession>
<dbReference type="Proteomes" id="UP000001876">
    <property type="component" value="Unassembled WGS sequence"/>
</dbReference>
<organism evidence="6">
    <name type="scientific">Micromonas pusilla (strain CCMP1545)</name>
    <name type="common">Picoplanktonic green alga</name>
    <dbReference type="NCBI Taxonomy" id="564608"/>
    <lineage>
        <taxon>Eukaryota</taxon>
        <taxon>Viridiplantae</taxon>
        <taxon>Chlorophyta</taxon>
        <taxon>Mamiellophyceae</taxon>
        <taxon>Mamiellales</taxon>
        <taxon>Mamiellaceae</taxon>
        <taxon>Micromonas</taxon>
    </lineage>
</organism>
<dbReference type="GeneID" id="9684904"/>
<dbReference type="OMA" id="NACSNRL"/>